<dbReference type="AlphaFoldDB" id="A0A367LNG7"/>
<dbReference type="EMBL" id="LKCN02000001">
    <property type="protein sequence ID" value="RCI15986.1"/>
    <property type="molecule type" value="Genomic_DNA"/>
</dbReference>
<evidence type="ECO:0000313" key="2">
    <source>
        <dbReference type="Proteomes" id="UP000253664"/>
    </source>
</evidence>
<accession>A0A367LNG7</accession>
<sequence length="117" mass="13367">MPAGVAWIPARRDGKTAVNGGRERLDVVSASRVMSPTRAISFGSKQGTLSRWRKGLVVRRRWLPLCWVEPRERCAGADSCNGKATPGRPRSIIFPVFHPLVYYLRNRSPRWRKFFKT</sequence>
<dbReference type="OrthoDB" id="10477205at2759"/>
<gene>
    <name evidence="1" type="ORF">L249_2995</name>
</gene>
<organism evidence="1 2">
    <name type="scientific">Ophiocordyceps polyrhachis-furcata BCC 54312</name>
    <dbReference type="NCBI Taxonomy" id="1330021"/>
    <lineage>
        <taxon>Eukaryota</taxon>
        <taxon>Fungi</taxon>
        <taxon>Dikarya</taxon>
        <taxon>Ascomycota</taxon>
        <taxon>Pezizomycotina</taxon>
        <taxon>Sordariomycetes</taxon>
        <taxon>Hypocreomycetidae</taxon>
        <taxon>Hypocreales</taxon>
        <taxon>Ophiocordycipitaceae</taxon>
        <taxon>Ophiocordyceps</taxon>
    </lineage>
</organism>
<evidence type="ECO:0000313" key="1">
    <source>
        <dbReference type="EMBL" id="RCI15986.1"/>
    </source>
</evidence>
<proteinExistence type="predicted"/>
<name>A0A367LNG7_9HYPO</name>
<dbReference type="Proteomes" id="UP000253664">
    <property type="component" value="Unassembled WGS sequence"/>
</dbReference>
<protein>
    <submittedName>
        <fullName evidence="1">Uncharacterized protein</fullName>
    </submittedName>
</protein>
<reference evidence="1 2" key="1">
    <citation type="journal article" date="2015" name="BMC Genomics">
        <title>Insights from the genome of Ophiocordyceps polyrhachis-furcata to pathogenicity and host specificity in insect fungi.</title>
        <authorList>
            <person name="Wichadakul D."/>
            <person name="Kobmoo N."/>
            <person name="Ingsriswang S."/>
            <person name="Tangphatsornruang S."/>
            <person name="Chantasingh D."/>
            <person name="Luangsa-ard J.J."/>
            <person name="Eurwilaichitr L."/>
        </authorList>
    </citation>
    <scope>NUCLEOTIDE SEQUENCE [LARGE SCALE GENOMIC DNA]</scope>
    <source>
        <strain evidence="1 2">BCC 54312</strain>
    </source>
</reference>
<keyword evidence="2" id="KW-1185">Reference proteome</keyword>
<comment type="caution">
    <text evidence="1">The sequence shown here is derived from an EMBL/GenBank/DDBJ whole genome shotgun (WGS) entry which is preliminary data.</text>
</comment>